<dbReference type="InParanoid" id="A0A448YTS8"/>
<name>A0A448YTS8_BRENA</name>
<evidence type="ECO:0000256" key="1">
    <source>
        <dbReference type="ARBA" id="ARBA00004141"/>
    </source>
</evidence>
<keyword evidence="10" id="KW-1185">Reference proteome</keyword>
<reference evidence="9 10" key="1">
    <citation type="submission" date="2018-12" db="EMBL/GenBank/DDBJ databases">
        <authorList>
            <person name="Tiukova I."/>
            <person name="Dainat J."/>
        </authorList>
    </citation>
    <scope>NUCLEOTIDE SEQUENCE [LARGE SCALE GENOMIC DNA]</scope>
</reference>
<accession>A0A448YTS8</accession>
<feature type="transmembrane region" description="Helical" evidence="7">
    <location>
        <begin position="67"/>
        <end position="85"/>
    </location>
</feature>
<protein>
    <submittedName>
        <fullName evidence="9">DEKNAAC105507</fullName>
    </submittedName>
</protein>
<evidence type="ECO:0000256" key="4">
    <source>
        <dbReference type="ARBA" id="ARBA00022989"/>
    </source>
</evidence>
<dbReference type="OrthoDB" id="2148490at2759"/>
<dbReference type="GO" id="GO:0005743">
    <property type="term" value="C:mitochondrial inner membrane"/>
    <property type="evidence" value="ECO:0007669"/>
    <property type="project" value="TreeGrafter"/>
</dbReference>
<dbReference type="PANTHER" id="PTHR12428">
    <property type="entry name" value="OXA1"/>
    <property type="match status" value="1"/>
</dbReference>
<dbReference type="PANTHER" id="PTHR12428:SF65">
    <property type="entry name" value="CYTOCHROME C OXIDASE ASSEMBLY PROTEIN COX18, MITOCHONDRIAL"/>
    <property type="match status" value="1"/>
</dbReference>
<dbReference type="GO" id="GO:0033617">
    <property type="term" value="P:mitochondrial respiratory chain complex IV assembly"/>
    <property type="evidence" value="ECO:0007669"/>
    <property type="project" value="TreeGrafter"/>
</dbReference>
<dbReference type="AlphaFoldDB" id="A0A448YTS8"/>
<dbReference type="Pfam" id="PF02096">
    <property type="entry name" value="60KD_IMP"/>
    <property type="match status" value="1"/>
</dbReference>
<dbReference type="Proteomes" id="UP000290900">
    <property type="component" value="Unassembled WGS sequence"/>
</dbReference>
<feature type="domain" description="Membrane insertase YidC/Oxa/ALB C-terminal" evidence="8">
    <location>
        <begin position="49"/>
        <end position="205"/>
    </location>
</feature>
<dbReference type="GO" id="GO:0032979">
    <property type="term" value="P:protein insertion into mitochondrial inner membrane from matrix"/>
    <property type="evidence" value="ECO:0007669"/>
    <property type="project" value="TreeGrafter"/>
</dbReference>
<evidence type="ECO:0000259" key="8">
    <source>
        <dbReference type="Pfam" id="PF02096"/>
    </source>
</evidence>
<evidence type="ECO:0000256" key="3">
    <source>
        <dbReference type="ARBA" id="ARBA00022692"/>
    </source>
</evidence>
<evidence type="ECO:0000256" key="7">
    <source>
        <dbReference type="SAM" id="Phobius"/>
    </source>
</evidence>
<dbReference type="FunCoup" id="A0A448YTS8">
    <property type="interactions" value="64"/>
</dbReference>
<keyword evidence="5 7" id="KW-0472">Membrane</keyword>
<proteinExistence type="inferred from homology"/>
<keyword evidence="4 7" id="KW-1133">Transmembrane helix</keyword>
<dbReference type="InterPro" id="IPR028055">
    <property type="entry name" value="YidC/Oxa/ALB_C"/>
</dbReference>
<evidence type="ECO:0000256" key="5">
    <source>
        <dbReference type="ARBA" id="ARBA00023136"/>
    </source>
</evidence>
<dbReference type="InterPro" id="IPR001708">
    <property type="entry name" value="YidC/ALB3/OXA1/COX18"/>
</dbReference>
<evidence type="ECO:0000313" key="10">
    <source>
        <dbReference type="Proteomes" id="UP000290900"/>
    </source>
</evidence>
<dbReference type="STRING" id="13370.A0A448YTS8"/>
<dbReference type="GO" id="GO:0032977">
    <property type="term" value="F:membrane insertase activity"/>
    <property type="evidence" value="ECO:0007669"/>
    <property type="project" value="InterPro"/>
</dbReference>
<evidence type="ECO:0000313" key="9">
    <source>
        <dbReference type="EMBL" id="VEU24324.1"/>
    </source>
</evidence>
<evidence type="ECO:0000256" key="2">
    <source>
        <dbReference type="ARBA" id="ARBA00009877"/>
    </source>
</evidence>
<comment type="subcellular location">
    <subcellularLocation>
        <location evidence="1 6">Membrane</location>
        <topology evidence="1 6">Multi-pass membrane protein</topology>
    </subcellularLocation>
</comment>
<feature type="transmembrane region" description="Helical" evidence="7">
    <location>
        <begin position="120"/>
        <end position="139"/>
    </location>
</feature>
<sequence>MSPILKIKLAAEGQSEQVKRQREPSQFPVKSEKVQLTADKIMILASKEKFKRQRKIFKENGCQSWKFMMLPMVQIPLWVCVSYMLRVLTGWNNIGSKPMDPTLTTEGLGYLHDLALSDPYFVLPITLGIVALANVEWNFSTADLMKLTTRGVRNSLRPTAFDMIMTLARGSIIFLMAMATQAPAALVLYWISSNGFSLCQNLLMDKFLPIRYTPYQRFYSNARLPRSAVPLIKY</sequence>
<dbReference type="EMBL" id="CAACVR010000076">
    <property type="protein sequence ID" value="VEU24324.1"/>
    <property type="molecule type" value="Genomic_DNA"/>
</dbReference>
<evidence type="ECO:0000256" key="6">
    <source>
        <dbReference type="RuleBase" id="RU003945"/>
    </source>
</evidence>
<comment type="similarity">
    <text evidence="2 6">Belongs to the OXA1/ALB3/YidC family.</text>
</comment>
<gene>
    <name evidence="9" type="ORF">BRENAR_LOCUS5052</name>
</gene>
<keyword evidence="3 6" id="KW-0812">Transmembrane</keyword>
<organism evidence="9 10">
    <name type="scientific">Brettanomyces naardenensis</name>
    <name type="common">Yeast</name>
    <dbReference type="NCBI Taxonomy" id="13370"/>
    <lineage>
        <taxon>Eukaryota</taxon>
        <taxon>Fungi</taxon>
        <taxon>Dikarya</taxon>
        <taxon>Ascomycota</taxon>
        <taxon>Saccharomycotina</taxon>
        <taxon>Pichiomycetes</taxon>
        <taxon>Pichiales</taxon>
        <taxon>Pichiaceae</taxon>
        <taxon>Brettanomyces</taxon>
    </lineage>
</organism>